<reference evidence="5" key="1">
    <citation type="submission" date="2020-12" db="EMBL/GenBank/DDBJ databases">
        <title>Clostridium thailandense sp. nov., a novel acetogenic bacterium isolated from peat land soil in Thailand.</title>
        <authorList>
            <person name="Chaikitkaew S."/>
            <person name="Birkeland N.K."/>
        </authorList>
    </citation>
    <scope>NUCLEOTIDE SEQUENCE</scope>
    <source>
        <strain evidence="5">PL3</strain>
    </source>
</reference>
<sequence>MNTTIYYFSATGNSLMVAKDLSEQLTDSKIVQISKKNMSISKDTKSDKIGFVFPVYNFGIPVMVKNFIENLQLSKHTYIFTIATCGGMIGAALDQMKKILNKKGIKLAASFSVFMPGSDQLMFQTVSEEEQNKLFKNEKEQVYTIASAIKNGQYVEYKTNAIMSPVYNLLYTATFRPKAMGKNFWTDEKCIGCGLCSKVCPASNIVMYEGKPKWDNQCESCLACMQWCPQKSIQYKKATVKKGRYHHPDIKVNDLIQKS</sequence>
<dbReference type="InterPro" id="IPR026816">
    <property type="entry name" value="Flavodoxin_dom"/>
</dbReference>
<name>A0A949U3N7_9CLOT</name>
<dbReference type="NCBIfam" id="NF038196">
    <property type="entry name" value="ferrodoxin_EFR1"/>
    <property type="match status" value="1"/>
</dbReference>
<dbReference type="Pfam" id="PF13187">
    <property type="entry name" value="Fer4_9"/>
    <property type="match status" value="1"/>
</dbReference>
<gene>
    <name evidence="5" type="ORF">I6U48_23405</name>
</gene>
<evidence type="ECO:0000256" key="3">
    <source>
        <dbReference type="ARBA" id="ARBA00023014"/>
    </source>
</evidence>
<protein>
    <submittedName>
        <fullName evidence="5">EFR1 family ferrodoxin</fullName>
    </submittedName>
</protein>
<evidence type="ECO:0000259" key="4">
    <source>
        <dbReference type="PROSITE" id="PS51379"/>
    </source>
</evidence>
<dbReference type="Proteomes" id="UP000694308">
    <property type="component" value="Unassembled WGS sequence"/>
</dbReference>
<dbReference type="AlphaFoldDB" id="A0A949U3N7"/>
<dbReference type="InterPro" id="IPR017896">
    <property type="entry name" value="4Fe4S_Fe-S-bd"/>
</dbReference>
<keyword evidence="2" id="KW-0408">Iron</keyword>
<feature type="domain" description="4Fe-4S ferredoxin-type" evidence="4">
    <location>
        <begin position="181"/>
        <end position="210"/>
    </location>
</feature>
<feature type="domain" description="4Fe-4S ferredoxin-type" evidence="4">
    <location>
        <begin position="211"/>
        <end position="238"/>
    </location>
</feature>
<dbReference type="EMBL" id="JAEEGC010000137">
    <property type="protein sequence ID" value="MBV7275848.1"/>
    <property type="molecule type" value="Genomic_DNA"/>
</dbReference>
<dbReference type="PROSITE" id="PS00198">
    <property type="entry name" value="4FE4S_FER_1"/>
    <property type="match status" value="2"/>
</dbReference>
<dbReference type="PROSITE" id="PS51379">
    <property type="entry name" value="4FE4S_FER_2"/>
    <property type="match status" value="2"/>
</dbReference>
<accession>A0A949U3N7</accession>
<dbReference type="InterPro" id="IPR047964">
    <property type="entry name" value="EFR1-like"/>
</dbReference>
<keyword evidence="1" id="KW-0479">Metal-binding</keyword>
<dbReference type="GO" id="GO:0046872">
    <property type="term" value="F:metal ion binding"/>
    <property type="evidence" value="ECO:0007669"/>
    <property type="project" value="UniProtKB-KW"/>
</dbReference>
<evidence type="ECO:0000313" key="6">
    <source>
        <dbReference type="Proteomes" id="UP000694308"/>
    </source>
</evidence>
<dbReference type="Pfam" id="PF12724">
    <property type="entry name" value="Flavodoxin_5"/>
    <property type="match status" value="1"/>
</dbReference>
<dbReference type="GO" id="GO:0051536">
    <property type="term" value="F:iron-sulfur cluster binding"/>
    <property type="evidence" value="ECO:0007669"/>
    <property type="project" value="UniProtKB-KW"/>
</dbReference>
<dbReference type="RefSeq" id="WP_218322891.1">
    <property type="nucleotide sequence ID" value="NZ_JAEEGC010000137.1"/>
</dbReference>
<dbReference type="InterPro" id="IPR017900">
    <property type="entry name" value="4Fe4S_Fe_S_CS"/>
</dbReference>
<keyword evidence="6" id="KW-1185">Reference proteome</keyword>
<proteinExistence type="predicted"/>
<organism evidence="5 6">
    <name type="scientific">Clostridium thailandense</name>
    <dbReference type="NCBI Taxonomy" id="2794346"/>
    <lineage>
        <taxon>Bacteria</taxon>
        <taxon>Bacillati</taxon>
        <taxon>Bacillota</taxon>
        <taxon>Clostridia</taxon>
        <taxon>Eubacteriales</taxon>
        <taxon>Clostridiaceae</taxon>
        <taxon>Clostridium</taxon>
    </lineage>
</organism>
<comment type="caution">
    <text evidence="5">The sequence shown here is derived from an EMBL/GenBank/DDBJ whole genome shotgun (WGS) entry which is preliminary data.</text>
</comment>
<evidence type="ECO:0000256" key="1">
    <source>
        <dbReference type="ARBA" id="ARBA00022723"/>
    </source>
</evidence>
<keyword evidence="3" id="KW-0411">Iron-sulfur</keyword>
<evidence type="ECO:0000256" key="2">
    <source>
        <dbReference type="ARBA" id="ARBA00023004"/>
    </source>
</evidence>
<evidence type="ECO:0000313" key="5">
    <source>
        <dbReference type="EMBL" id="MBV7275848.1"/>
    </source>
</evidence>